<dbReference type="Proteomes" id="UP000054481">
    <property type="component" value="Unassembled WGS sequence"/>
</dbReference>
<keyword evidence="2" id="KW-0732">Signal</keyword>
<evidence type="ECO:0000313" key="4">
    <source>
        <dbReference type="Proteomes" id="UP000054481"/>
    </source>
</evidence>
<proteinExistence type="predicted"/>
<gene>
    <name evidence="3" type="ORF">HIM_08807</name>
</gene>
<feature type="compositionally biased region" description="Basic residues" evidence="1">
    <location>
        <begin position="83"/>
        <end position="104"/>
    </location>
</feature>
<keyword evidence="4" id="KW-1185">Reference proteome</keyword>
<feature type="compositionally biased region" description="Acidic residues" evidence="1">
    <location>
        <begin position="65"/>
        <end position="79"/>
    </location>
</feature>
<feature type="chain" id="PRO_5002526096" evidence="2">
    <location>
        <begin position="20"/>
        <end position="116"/>
    </location>
</feature>
<feature type="region of interest" description="Disordered" evidence="1">
    <location>
        <begin position="65"/>
        <end position="116"/>
    </location>
</feature>
<dbReference type="EMBL" id="KQ030561">
    <property type="protein sequence ID" value="KJZ71787.1"/>
    <property type="molecule type" value="Genomic_DNA"/>
</dbReference>
<protein>
    <submittedName>
        <fullName evidence="3">Uncharacterized protein</fullName>
    </submittedName>
</protein>
<sequence>MKTSFLVAAAAALVVGVWASPTLLNEANIDSISADRAGSLWDQDAGAACGPDYPCNTKRDIEGIEEMTLDQDAEVEEDMEKGRRGRRPGRGRGRRKGKGRKKGMGKLMGLGVAGLL</sequence>
<accession>A0A0F7ZY36</accession>
<reference evidence="3 4" key="1">
    <citation type="journal article" date="2014" name="Genome Biol. Evol.">
        <title>Comparative genomics and transcriptomics analyses reveal divergent lifestyle features of nematode endoparasitic fungus Hirsutella minnesotensis.</title>
        <authorList>
            <person name="Lai Y."/>
            <person name="Liu K."/>
            <person name="Zhang X."/>
            <person name="Zhang X."/>
            <person name="Li K."/>
            <person name="Wang N."/>
            <person name="Shu C."/>
            <person name="Wu Y."/>
            <person name="Wang C."/>
            <person name="Bushley K.E."/>
            <person name="Xiang M."/>
            <person name="Liu X."/>
        </authorList>
    </citation>
    <scope>NUCLEOTIDE SEQUENCE [LARGE SCALE GENOMIC DNA]</scope>
    <source>
        <strain evidence="3 4">3608</strain>
    </source>
</reference>
<evidence type="ECO:0000256" key="2">
    <source>
        <dbReference type="SAM" id="SignalP"/>
    </source>
</evidence>
<feature type="compositionally biased region" description="Gly residues" evidence="1">
    <location>
        <begin position="106"/>
        <end position="116"/>
    </location>
</feature>
<organism evidence="3 4">
    <name type="scientific">Hirsutella minnesotensis 3608</name>
    <dbReference type="NCBI Taxonomy" id="1043627"/>
    <lineage>
        <taxon>Eukaryota</taxon>
        <taxon>Fungi</taxon>
        <taxon>Dikarya</taxon>
        <taxon>Ascomycota</taxon>
        <taxon>Pezizomycotina</taxon>
        <taxon>Sordariomycetes</taxon>
        <taxon>Hypocreomycetidae</taxon>
        <taxon>Hypocreales</taxon>
        <taxon>Ophiocordycipitaceae</taxon>
        <taxon>Hirsutella</taxon>
    </lineage>
</organism>
<dbReference type="AlphaFoldDB" id="A0A0F7ZY36"/>
<name>A0A0F7ZY36_9HYPO</name>
<evidence type="ECO:0000256" key="1">
    <source>
        <dbReference type="SAM" id="MobiDB-lite"/>
    </source>
</evidence>
<feature type="signal peptide" evidence="2">
    <location>
        <begin position="1"/>
        <end position="19"/>
    </location>
</feature>
<evidence type="ECO:0000313" key="3">
    <source>
        <dbReference type="EMBL" id="KJZ71787.1"/>
    </source>
</evidence>